<organism evidence="5 6">
    <name type="scientific">Macleaya cordata</name>
    <name type="common">Five-seeded plume-poppy</name>
    <name type="synonym">Bocconia cordata</name>
    <dbReference type="NCBI Taxonomy" id="56857"/>
    <lineage>
        <taxon>Eukaryota</taxon>
        <taxon>Viridiplantae</taxon>
        <taxon>Streptophyta</taxon>
        <taxon>Embryophyta</taxon>
        <taxon>Tracheophyta</taxon>
        <taxon>Spermatophyta</taxon>
        <taxon>Magnoliopsida</taxon>
        <taxon>Ranunculales</taxon>
        <taxon>Papaveraceae</taxon>
        <taxon>Papaveroideae</taxon>
        <taxon>Macleaya</taxon>
    </lineage>
</organism>
<dbReference type="Pfam" id="PF00332">
    <property type="entry name" value="Glyco_hydro_17"/>
    <property type="match status" value="1"/>
</dbReference>
<dbReference type="Gene3D" id="3.20.20.80">
    <property type="entry name" value="Glycosidases"/>
    <property type="match status" value="1"/>
</dbReference>
<dbReference type="InterPro" id="IPR000490">
    <property type="entry name" value="Glyco_hydro_17"/>
</dbReference>
<dbReference type="GO" id="GO:0004553">
    <property type="term" value="F:hydrolase activity, hydrolyzing O-glycosyl compounds"/>
    <property type="evidence" value="ECO:0007669"/>
    <property type="project" value="InterPro"/>
</dbReference>
<comment type="caution">
    <text evidence="5">The sequence shown here is derived from an EMBL/GenBank/DDBJ whole genome shotgun (WGS) entry which is preliminary data.</text>
</comment>
<comment type="similarity">
    <text evidence="1 4">Belongs to the glycosyl hydrolase 17 family.</text>
</comment>
<dbReference type="GO" id="GO:0005975">
    <property type="term" value="P:carbohydrate metabolic process"/>
    <property type="evidence" value="ECO:0007669"/>
    <property type="project" value="InterPro"/>
</dbReference>
<evidence type="ECO:0000256" key="4">
    <source>
        <dbReference type="RuleBase" id="RU004335"/>
    </source>
</evidence>
<dbReference type="FunCoup" id="A0A200QED1">
    <property type="interactions" value="9"/>
</dbReference>
<keyword evidence="6" id="KW-1185">Reference proteome</keyword>
<dbReference type="AlphaFoldDB" id="A0A200QED1"/>
<dbReference type="InParanoid" id="A0A200QED1"/>
<reference evidence="5 6" key="1">
    <citation type="journal article" date="2017" name="Mol. Plant">
        <title>The Genome of Medicinal Plant Macleaya cordata Provides New Insights into Benzylisoquinoline Alkaloids Metabolism.</title>
        <authorList>
            <person name="Liu X."/>
            <person name="Liu Y."/>
            <person name="Huang P."/>
            <person name="Ma Y."/>
            <person name="Qing Z."/>
            <person name="Tang Q."/>
            <person name="Cao H."/>
            <person name="Cheng P."/>
            <person name="Zheng Y."/>
            <person name="Yuan Z."/>
            <person name="Zhou Y."/>
            <person name="Liu J."/>
            <person name="Tang Z."/>
            <person name="Zhuo Y."/>
            <person name="Zhang Y."/>
            <person name="Yu L."/>
            <person name="Huang J."/>
            <person name="Yang P."/>
            <person name="Peng Q."/>
            <person name="Zhang J."/>
            <person name="Jiang W."/>
            <person name="Zhang Z."/>
            <person name="Lin K."/>
            <person name="Ro D.K."/>
            <person name="Chen X."/>
            <person name="Xiong X."/>
            <person name="Shang Y."/>
            <person name="Huang S."/>
            <person name="Zeng J."/>
        </authorList>
    </citation>
    <scope>NUCLEOTIDE SEQUENCE [LARGE SCALE GENOMIC DNA]</scope>
    <source>
        <strain evidence="6">cv. BLH2017</strain>
        <tissue evidence="5">Root</tissue>
    </source>
</reference>
<protein>
    <submittedName>
        <fullName evidence="5">Glycoside hydrolase</fullName>
    </submittedName>
</protein>
<evidence type="ECO:0000256" key="3">
    <source>
        <dbReference type="ARBA" id="ARBA00023295"/>
    </source>
</evidence>
<dbReference type="Proteomes" id="UP000195402">
    <property type="component" value="Unassembled WGS sequence"/>
</dbReference>
<name>A0A200QED1_MACCD</name>
<keyword evidence="2 5" id="KW-0378">Hydrolase</keyword>
<proteinExistence type="inferred from homology"/>
<dbReference type="PANTHER" id="PTHR32227">
    <property type="entry name" value="GLUCAN ENDO-1,3-BETA-GLUCOSIDASE BG1-RELATED-RELATED"/>
    <property type="match status" value="1"/>
</dbReference>
<dbReference type="InterPro" id="IPR044965">
    <property type="entry name" value="Glyco_hydro_17_plant"/>
</dbReference>
<gene>
    <name evidence="5" type="ORF">BVC80_8803g4</name>
</gene>
<dbReference type="OMA" id="MESIWAR"/>
<accession>A0A200QED1</accession>
<evidence type="ECO:0000313" key="6">
    <source>
        <dbReference type="Proteomes" id="UP000195402"/>
    </source>
</evidence>
<evidence type="ECO:0000313" key="5">
    <source>
        <dbReference type="EMBL" id="OVA08811.1"/>
    </source>
</evidence>
<dbReference type="InterPro" id="IPR017853">
    <property type="entry name" value="GH"/>
</dbReference>
<evidence type="ECO:0000256" key="1">
    <source>
        <dbReference type="ARBA" id="ARBA00008773"/>
    </source>
</evidence>
<dbReference type="STRING" id="56857.A0A200QED1"/>
<evidence type="ECO:0000256" key="2">
    <source>
        <dbReference type="ARBA" id="ARBA00022801"/>
    </source>
</evidence>
<dbReference type="EMBL" id="MVGT01002259">
    <property type="protein sequence ID" value="OVA08811.1"/>
    <property type="molecule type" value="Genomic_DNA"/>
</dbReference>
<dbReference type="OrthoDB" id="941679at2759"/>
<keyword evidence="3" id="KW-0326">Glycosidase</keyword>
<sequence length="323" mass="35680">MHAGARLIGVCYGTVADNLPSPKDVINLYKKNQIEMMRLYEPSPPILEALRGSRILVSLGIKNQDLATLSSSQEEANAWVQTNVAPYKGDVDFVWITAGNEVIPGPLAQYVPGTINNIHNALVAIGLGRIGVTTVVAVTALGTSFPPSAGAFSPEVLDIMTQITTFLMPHQYPLMIDVYPYFAYASDPAHIPLDYALFKSTSPVVVDGKLNYYNLFDAMVDAFNAALEKINMSDIYLSISERGWPSAGNGDDTSIENAKTYNTNLVNHVLETGSPRKPHHRYNTFVFSMFNEDLKQPAGVEQHFGLFYPNMEPVYTIWHDEML</sequence>
<dbReference type="FunFam" id="3.20.20.80:FF:000010">
    <property type="entry name" value="glucan endo-1,3-beta-glucosidase, basic"/>
    <property type="match status" value="1"/>
</dbReference>
<dbReference type="SUPFAM" id="SSF51445">
    <property type="entry name" value="(Trans)glycosidases"/>
    <property type="match status" value="1"/>
</dbReference>